<feature type="transmembrane region" description="Helical" evidence="1">
    <location>
        <begin position="12"/>
        <end position="32"/>
    </location>
</feature>
<name>A0A1F7GUM4_9BACT</name>
<dbReference type="AlphaFoldDB" id="A0A1F7GUM4"/>
<dbReference type="Proteomes" id="UP000177159">
    <property type="component" value="Unassembled WGS sequence"/>
</dbReference>
<sequence length="303" mass="35530">MPKQLGRRNKIIITLFLGFLIVYCIILAIRSIQASAFFDKQNRINILFYSDQPVLLSFGLTDDVNYIVSFTHEDRVDVPGGYDRYAVGALGRLSDVENDRYILQRAFSSMTSAYIDYFVAPKKNKVYDESDFREPQYKKLVLIRSLFSPQKHTNANIFDKIYLLWLIIRKREGDFVVLKSATIHDEISDQTFFSEQGFQKKYKGFFYHQALREEGRELQILYRNYNSAYVLSRVIEGQGIRVVDLSQYDDQVKERCVIKHNIDKKSKTILFLQRRFQCEVKKANIEGSDIIFLLGNGLEKEWE</sequence>
<reference evidence="2 3" key="1">
    <citation type="journal article" date="2016" name="Nat. Commun.">
        <title>Thousands of microbial genomes shed light on interconnected biogeochemical processes in an aquifer system.</title>
        <authorList>
            <person name="Anantharaman K."/>
            <person name="Brown C.T."/>
            <person name="Hug L.A."/>
            <person name="Sharon I."/>
            <person name="Castelle C.J."/>
            <person name="Probst A.J."/>
            <person name="Thomas B.C."/>
            <person name="Singh A."/>
            <person name="Wilkins M.J."/>
            <person name="Karaoz U."/>
            <person name="Brodie E.L."/>
            <person name="Williams K.H."/>
            <person name="Hubbard S.S."/>
            <person name="Banfield J.F."/>
        </authorList>
    </citation>
    <scope>NUCLEOTIDE SEQUENCE [LARGE SCALE GENOMIC DNA]</scope>
</reference>
<keyword evidence="1" id="KW-0812">Transmembrane</keyword>
<dbReference type="EMBL" id="MFZM01000041">
    <property type="protein sequence ID" value="OGK22535.1"/>
    <property type="molecule type" value="Genomic_DNA"/>
</dbReference>
<gene>
    <name evidence="2" type="ORF">A3C24_05225</name>
</gene>
<protein>
    <recommendedName>
        <fullName evidence="4">LytR/CpsA/Psr regulator C-terminal domain-containing protein</fullName>
    </recommendedName>
</protein>
<evidence type="ECO:0008006" key="4">
    <source>
        <dbReference type="Google" id="ProtNLM"/>
    </source>
</evidence>
<comment type="caution">
    <text evidence="2">The sequence shown here is derived from an EMBL/GenBank/DDBJ whole genome shotgun (WGS) entry which is preliminary data.</text>
</comment>
<accession>A0A1F7GUM4</accession>
<keyword evidence="1" id="KW-1133">Transmembrane helix</keyword>
<evidence type="ECO:0000313" key="3">
    <source>
        <dbReference type="Proteomes" id="UP000177159"/>
    </source>
</evidence>
<evidence type="ECO:0000313" key="2">
    <source>
        <dbReference type="EMBL" id="OGK22535.1"/>
    </source>
</evidence>
<proteinExistence type="predicted"/>
<keyword evidence="1" id="KW-0472">Membrane</keyword>
<evidence type="ECO:0000256" key="1">
    <source>
        <dbReference type="SAM" id="Phobius"/>
    </source>
</evidence>
<organism evidence="2 3">
    <name type="scientific">Candidatus Roizmanbacteria bacterium RIFCSPHIGHO2_02_FULL_37_24</name>
    <dbReference type="NCBI Taxonomy" id="1802037"/>
    <lineage>
        <taxon>Bacteria</taxon>
        <taxon>Candidatus Roizmaniibacteriota</taxon>
    </lineage>
</organism>